<sequence length="303" mass="31902">MSRLSGPLHNPATDAGWEDPPPRKGFFTDTSVCIGCKACEVACKEWNDVPEDGLNLLGSSYDNTGALSASTWRHVAFIEQPAKPAANTVSLGMPTTQRPGDTMDASTLTDFRWLMSSDVCKHCTHAACLDVCPTGSLFRTEFGTVVVQDDICNGCGYCVPACPFGVIDRRAGDKNTKNVGIAQKCTLCYDRIGVGETPACAKACPTESIQFGDVDELRERAAARLATLQDQGVSTARLYGESPDDGVGGSGAMFLLLDEPEVYGLPPDPVVTTRDLPDMWKKAALAALGLLAGAAAAFLGGGG</sequence>
<evidence type="ECO:0000313" key="9">
    <source>
        <dbReference type="EMBL" id="MDT0263171.1"/>
    </source>
</evidence>
<dbReference type="Proteomes" id="UP001183176">
    <property type="component" value="Unassembled WGS sequence"/>
</dbReference>
<dbReference type="PANTHER" id="PTHR43545">
    <property type="entry name" value="FORMATE DEHYDROGENASE, NITRATE-INDUCIBLE, IRON-SULFUR SUBUNIT"/>
    <property type="match status" value="1"/>
</dbReference>
<gene>
    <name evidence="9" type="ORF">RM423_17425</name>
</gene>
<dbReference type="PROSITE" id="PS51379">
    <property type="entry name" value="4FE4S_FER_2"/>
    <property type="match status" value="3"/>
</dbReference>
<reference evidence="10" key="1">
    <citation type="submission" date="2023-07" db="EMBL/GenBank/DDBJ databases">
        <title>30 novel species of actinomycetes from the DSMZ collection.</title>
        <authorList>
            <person name="Nouioui I."/>
        </authorList>
    </citation>
    <scope>NUCLEOTIDE SEQUENCE [LARGE SCALE GENOMIC DNA]</scope>
    <source>
        <strain evidence="10">DSM 44399</strain>
    </source>
</reference>
<dbReference type="EMBL" id="JAVREH010000030">
    <property type="protein sequence ID" value="MDT0263171.1"/>
    <property type="molecule type" value="Genomic_DNA"/>
</dbReference>
<dbReference type="CDD" id="cd10560">
    <property type="entry name" value="FDH-O_like"/>
    <property type="match status" value="1"/>
</dbReference>
<dbReference type="PROSITE" id="PS00198">
    <property type="entry name" value="4FE4S_FER_1"/>
    <property type="match status" value="1"/>
</dbReference>
<evidence type="ECO:0000256" key="4">
    <source>
        <dbReference type="ARBA" id="ARBA00022737"/>
    </source>
</evidence>
<feature type="domain" description="4Fe-4S ferredoxin-type" evidence="8">
    <location>
        <begin position="24"/>
        <end position="52"/>
    </location>
</feature>
<dbReference type="InterPro" id="IPR017896">
    <property type="entry name" value="4Fe4S_Fe-S-bd"/>
</dbReference>
<name>A0ABU2JDV1_9ACTN</name>
<dbReference type="SUPFAM" id="SSF54862">
    <property type="entry name" value="4Fe-4S ferredoxins"/>
    <property type="match status" value="1"/>
</dbReference>
<comment type="subcellular location">
    <subcellularLocation>
        <location evidence="1">Cell envelope</location>
    </subcellularLocation>
</comment>
<protein>
    <submittedName>
        <fullName evidence="9">4Fe-4S dicluster domain-containing protein</fullName>
    </submittedName>
</protein>
<evidence type="ECO:0000256" key="6">
    <source>
        <dbReference type="ARBA" id="ARBA00023014"/>
    </source>
</evidence>
<evidence type="ECO:0000313" key="10">
    <source>
        <dbReference type="Proteomes" id="UP001183176"/>
    </source>
</evidence>
<keyword evidence="5" id="KW-0408">Iron</keyword>
<evidence type="ECO:0000259" key="8">
    <source>
        <dbReference type="PROSITE" id="PS51379"/>
    </source>
</evidence>
<dbReference type="PANTHER" id="PTHR43545:SF6">
    <property type="entry name" value="FORMATE DEHYDROGENASE, NITRATE-INDUCIBLE, IRON-SULFUR SUBUNIT"/>
    <property type="match status" value="1"/>
</dbReference>
<keyword evidence="3" id="KW-0479">Metal-binding</keyword>
<evidence type="ECO:0000256" key="1">
    <source>
        <dbReference type="ARBA" id="ARBA00004196"/>
    </source>
</evidence>
<keyword evidence="10" id="KW-1185">Reference proteome</keyword>
<dbReference type="Pfam" id="PF13247">
    <property type="entry name" value="Fer4_11"/>
    <property type="match status" value="1"/>
</dbReference>
<dbReference type="RefSeq" id="WP_311424318.1">
    <property type="nucleotide sequence ID" value="NZ_JAVREH010000030.1"/>
</dbReference>
<dbReference type="InterPro" id="IPR017900">
    <property type="entry name" value="4Fe4S_Fe_S_CS"/>
</dbReference>
<keyword evidence="2" id="KW-0004">4Fe-4S</keyword>
<feature type="region of interest" description="Disordered" evidence="7">
    <location>
        <begin position="1"/>
        <end position="23"/>
    </location>
</feature>
<feature type="domain" description="4Fe-4S ferredoxin-type" evidence="8">
    <location>
        <begin position="143"/>
        <end position="172"/>
    </location>
</feature>
<dbReference type="PIRSF" id="PIRSF036298">
    <property type="entry name" value="FDH_4Fe4S"/>
    <property type="match status" value="1"/>
</dbReference>
<evidence type="ECO:0000256" key="3">
    <source>
        <dbReference type="ARBA" id="ARBA00022723"/>
    </source>
</evidence>
<evidence type="ECO:0000256" key="2">
    <source>
        <dbReference type="ARBA" id="ARBA00022485"/>
    </source>
</evidence>
<organism evidence="9 10">
    <name type="scientific">Jatrophihabitans lederbergiae</name>
    <dbReference type="NCBI Taxonomy" id="3075547"/>
    <lineage>
        <taxon>Bacteria</taxon>
        <taxon>Bacillati</taxon>
        <taxon>Actinomycetota</taxon>
        <taxon>Actinomycetes</taxon>
        <taxon>Jatrophihabitantales</taxon>
        <taxon>Jatrophihabitantaceae</taxon>
        <taxon>Jatrophihabitans</taxon>
    </lineage>
</organism>
<dbReference type="Pfam" id="PF12800">
    <property type="entry name" value="Fer4_4"/>
    <property type="match status" value="1"/>
</dbReference>
<feature type="domain" description="4Fe-4S ferredoxin-type" evidence="8">
    <location>
        <begin position="111"/>
        <end position="142"/>
    </location>
</feature>
<proteinExistence type="predicted"/>
<keyword evidence="6" id="KW-0411">Iron-sulfur</keyword>
<dbReference type="InterPro" id="IPR014603">
    <property type="entry name" value="Formate_DH_Fe-S_su"/>
</dbReference>
<evidence type="ECO:0000256" key="7">
    <source>
        <dbReference type="SAM" id="MobiDB-lite"/>
    </source>
</evidence>
<dbReference type="InterPro" id="IPR051555">
    <property type="entry name" value="FDH_Electron_Transfer_Unit"/>
</dbReference>
<evidence type="ECO:0000256" key="5">
    <source>
        <dbReference type="ARBA" id="ARBA00023004"/>
    </source>
</evidence>
<keyword evidence="4" id="KW-0677">Repeat</keyword>
<dbReference type="Gene3D" id="3.30.70.20">
    <property type="match status" value="2"/>
</dbReference>
<comment type="caution">
    <text evidence="9">The sequence shown here is derived from an EMBL/GenBank/DDBJ whole genome shotgun (WGS) entry which is preliminary data.</text>
</comment>
<accession>A0ABU2JDV1</accession>